<dbReference type="Proteomes" id="UP000239001">
    <property type="component" value="Unassembled WGS sequence"/>
</dbReference>
<evidence type="ECO:0000313" key="2">
    <source>
        <dbReference type="EMBL" id="PSF31700.1"/>
    </source>
</evidence>
<proteinExistence type="predicted"/>
<dbReference type="EMBL" id="PXOH01000042">
    <property type="protein sequence ID" value="PSF31700.1"/>
    <property type="molecule type" value="Genomic_DNA"/>
</dbReference>
<evidence type="ECO:0000256" key="1">
    <source>
        <dbReference type="SAM" id="Coils"/>
    </source>
</evidence>
<evidence type="ECO:0000313" key="3">
    <source>
        <dbReference type="Proteomes" id="UP000239001"/>
    </source>
</evidence>
<feature type="coiled-coil region" evidence="1">
    <location>
        <begin position="244"/>
        <end position="271"/>
    </location>
</feature>
<dbReference type="RefSeq" id="WP_106459149.1">
    <property type="nucleotide sequence ID" value="NZ_PXOH01000042.1"/>
</dbReference>
<protein>
    <submittedName>
        <fullName evidence="2">Uncharacterized protein</fullName>
    </submittedName>
</protein>
<keyword evidence="1" id="KW-0175">Coiled coil</keyword>
<reference evidence="2 3" key="1">
    <citation type="submission" date="2018-03" db="EMBL/GenBank/DDBJ databases">
        <title>The ancient ancestry and fast evolution of plastids.</title>
        <authorList>
            <person name="Moore K.R."/>
            <person name="Magnabosco C."/>
            <person name="Momper L."/>
            <person name="Gold D.A."/>
            <person name="Bosak T."/>
            <person name="Fournier G.P."/>
        </authorList>
    </citation>
    <scope>NUCLEOTIDE SEQUENCE [LARGE SCALE GENOMIC DNA]</scope>
    <source>
        <strain evidence="2 3">CCALA 016</strain>
    </source>
</reference>
<feature type="coiled-coil region" evidence="1">
    <location>
        <begin position="166"/>
        <end position="219"/>
    </location>
</feature>
<feature type="coiled-coil region" evidence="1">
    <location>
        <begin position="98"/>
        <end position="132"/>
    </location>
</feature>
<reference evidence="2 3" key="2">
    <citation type="submission" date="2018-03" db="EMBL/GenBank/DDBJ databases">
        <authorList>
            <person name="Keele B.F."/>
        </authorList>
    </citation>
    <scope>NUCLEOTIDE SEQUENCE [LARGE SCALE GENOMIC DNA]</scope>
    <source>
        <strain evidence="2 3">CCALA 016</strain>
    </source>
</reference>
<accession>A0A2T1LRT3</accession>
<keyword evidence="3" id="KW-1185">Reference proteome</keyword>
<organism evidence="2 3">
    <name type="scientific">Aphanothece hegewaldii CCALA 016</name>
    <dbReference type="NCBI Taxonomy" id="2107694"/>
    <lineage>
        <taxon>Bacteria</taxon>
        <taxon>Bacillati</taxon>
        <taxon>Cyanobacteriota</taxon>
        <taxon>Cyanophyceae</taxon>
        <taxon>Oscillatoriophycideae</taxon>
        <taxon>Chroococcales</taxon>
        <taxon>Aphanothecaceae</taxon>
        <taxon>Aphanothece</taxon>
    </lineage>
</organism>
<dbReference type="AlphaFoldDB" id="A0A2T1LRT3"/>
<gene>
    <name evidence="2" type="ORF">C7H19_22445</name>
</gene>
<comment type="caution">
    <text evidence="2">The sequence shown here is derived from an EMBL/GenBank/DDBJ whole genome shotgun (WGS) entry which is preliminary data.</text>
</comment>
<sequence>MNIELSDALKLMAQMKDIIPPKMERLSKRFSEIQKASTEVIERTKINKDELVQTLEKAQIIFDELPQILLSSQSQLENHLSTLSNEIKVWEQFFVSNQEELNHEIQQIHHHLQDLKNQIVTQESQHLAMREAFQKALKQLWQTVYQKQELLTVAGETTQQEIYNFQQKIQANHHLLSEQINFLEREIEQNQEEISLTIEDELSSKLSKLRQKLKKDLDKIHDNFDHKSSVLFNDLELNIEENLTHTVEKELDKYLEQIESLEESQQKALEIDLAQDEIENQFNLINGLTPDMIQLIEHINKAKDSLGINF</sequence>
<name>A0A2T1LRT3_9CHRO</name>